<evidence type="ECO:0000256" key="2">
    <source>
        <dbReference type="ARBA" id="ARBA00029447"/>
    </source>
</evidence>
<dbReference type="PANTHER" id="PTHR32089:SF112">
    <property type="entry name" value="LYSOZYME-LIKE PROTEIN-RELATED"/>
    <property type="match status" value="1"/>
</dbReference>
<dbReference type="PROSITE" id="PS50885">
    <property type="entry name" value="HAMP"/>
    <property type="match status" value="1"/>
</dbReference>
<evidence type="ECO:0000256" key="4">
    <source>
        <dbReference type="SAM" id="Phobius"/>
    </source>
</evidence>
<dbReference type="InterPro" id="IPR004089">
    <property type="entry name" value="MCPsignal_dom"/>
</dbReference>
<keyword evidence="4" id="KW-0812">Transmembrane</keyword>
<feature type="domain" description="HAMP" evidence="6">
    <location>
        <begin position="290"/>
        <end position="343"/>
    </location>
</feature>
<sequence length="738" mass="78925">MRRFKDWPIGVRIAVGAAIPVVVALFVGIKGVVTLDTIGRDQARTADALRVSMAAARAQSGYLELKVTVREYLARNSQQRFERVEQAYRVALESAEHPEDRAAIEAYWTGFPEIATLRTEQNRLRDEAIRRDGTAMRLALEGPLAAWPTAREALQSLLLMRVYGERYLDTAAAADLERVQREGARLAALVADAPGHEAQSFRDRLTAFREGLTRWRELANRIAELDRSVLDERGTALMARLGERERDQTRIAEQATAETSEAITGAIWTTTLAFGLGALFALVGATAAVFSVTRPLRVGTEAMREIAADRLEVDIPGVERKDELGKLARALEVFKQNALARRRLETETELMRVAAKRRQEEIDQLAGLFGKSIGGVFSRVSEACDAMRQTADGMVGDAAATASDARAIGLSAEQTMSSVQTLSAAVEELAASVREIAAQATHAAETARAGADDARGASGAAQELSEAAARVSGILRMIADIAEKTNLLVLNATIEAARAGEAGKGFAVVASEVKSLATQTARATDEISTQIETMRRVVGTTVAVVERLGARISEISEGAAAVAAAVEEQGAATREIARTTDQVVSAMGQVTRAVAALQEAANTDGGARAVVGSASALTRETDVVAREVTEFLSALSETKSGERFRRHDTDLAAELTVGGTTRATRVRSLSGGSAFNLSGVDLRPGDPVRIAVAGFARPIEARSVCREGEGASVQFPMNLEHVDWVESEIARLALKRAA</sequence>
<dbReference type="GO" id="GO:0016020">
    <property type="term" value="C:membrane"/>
    <property type="evidence" value="ECO:0007669"/>
    <property type="project" value="InterPro"/>
</dbReference>
<proteinExistence type="inferred from homology"/>
<keyword evidence="8" id="KW-1185">Reference proteome</keyword>
<organism evidence="7 8">
    <name type="scientific">Elioraea tepida</name>
    <dbReference type="NCBI Taxonomy" id="2843330"/>
    <lineage>
        <taxon>Bacteria</taxon>
        <taxon>Pseudomonadati</taxon>
        <taxon>Pseudomonadota</taxon>
        <taxon>Alphaproteobacteria</taxon>
        <taxon>Acetobacterales</taxon>
        <taxon>Elioraeaceae</taxon>
        <taxon>Elioraea</taxon>
    </lineage>
</organism>
<dbReference type="SMART" id="SM00283">
    <property type="entry name" value="MA"/>
    <property type="match status" value="1"/>
</dbReference>
<feature type="transmembrane region" description="Helical" evidence="4">
    <location>
        <begin position="9"/>
        <end position="29"/>
    </location>
</feature>
<reference evidence="7" key="1">
    <citation type="submission" date="2021-06" db="EMBL/GenBank/DDBJ databases">
        <title>Elioraea tepida, sp. nov., a moderately thermophilic aerobic anoxygenic phototrophic bacterium isolated from an alkaline siliceous hot spring mat community in Yellowstone National Park, WY, USA.</title>
        <authorList>
            <person name="Saini M.K."/>
            <person name="Yoshida S."/>
            <person name="Sebastian A."/>
            <person name="Hirose S."/>
            <person name="Hara E."/>
            <person name="Tamaki H."/>
            <person name="Soulier N.T."/>
            <person name="Albert I."/>
            <person name="Hanada S."/>
            <person name="Bryant D.A."/>
            <person name="Tank M."/>
        </authorList>
    </citation>
    <scope>NUCLEOTIDE SEQUENCE</scope>
    <source>
        <strain evidence="7">MS-P2</strain>
    </source>
</reference>
<dbReference type="AlphaFoldDB" id="A0A975U316"/>
<dbReference type="RefSeq" id="WP_218286103.1">
    <property type="nucleotide sequence ID" value="NZ_CP076448.1"/>
</dbReference>
<dbReference type="PANTHER" id="PTHR32089">
    <property type="entry name" value="METHYL-ACCEPTING CHEMOTAXIS PROTEIN MCPB"/>
    <property type="match status" value="1"/>
</dbReference>
<evidence type="ECO:0000313" key="8">
    <source>
        <dbReference type="Proteomes" id="UP000694001"/>
    </source>
</evidence>
<keyword evidence="1 3" id="KW-0807">Transducer</keyword>
<dbReference type="Pfam" id="PF00672">
    <property type="entry name" value="HAMP"/>
    <property type="match status" value="1"/>
</dbReference>
<comment type="similarity">
    <text evidence="2">Belongs to the methyl-accepting chemotaxis (MCP) protein family.</text>
</comment>
<keyword evidence="4" id="KW-1133">Transmembrane helix</keyword>
<evidence type="ECO:0000259" key="5">
    <source>
        <dbReference type="PROSITE" id="PS50111"/>
    </source>
</evidence>
<evidence type="ECO:0000256" key="3">
    <source>
        <dbReference type="PROSITE-ProRule" id="PRU00284"/>
    </source>
</evidence>
<dbReference type="InterPro" id="IPR003660">
    <property type="entry name" value="HAMP_dom"/>
</dbReference>
<dbReference type="KEGG" id="elio:KO353_01980"/>
<dbReference type="GO" id="GO:0007165">
    <property type="term" value="P:signal transduction"/>
    <property type="evidence" value="ECO:0007669"/>
    <property type="project" value="UniProtKB-KW"/>
</dbReference>
<dbReference type="Pfam" id="PF00015">
    <property type="entry name" value="MCPsignal"/>
    <property type="match status" value="1"/>
</dbReference>
<dbReference type="CDD" id="cd06225">
    <property type="entry name" value="HAMP"/>
    <property type="match status" value="1"/>
</dbReference>
<dbReference type="SMART" id="SM00304">
    <property type="entry name" value="HAMP"/>
    <property type="match status" value="1"/>
</dbReference>
<dbReference type="Proteomes" id="UP000694001">
    <property type="component" value="Chromosome"/>
</dbReference>
<feature type="domain" description="Methyl-accepting transducer" evidence="5">
    <location>
        <begin position="383"/>
        <end position="609"/>
    </location>
</feature>
<name>A0A975U316_9PROT</name>
<evidence type="ECO:0000256" key="1">
    <source>
        <dbReference type="ARBA" id="ARBA00023224"/>
    </source>
</evidence>
<dbReference type="EMBL" id="CP076448">
    <property type="protein sequence ID" value="QXM25047.1"/>
    <property type="molecule type" value="Genomic_DNA"/>
</dbReference>
<keyword evidence="4" id="KW-0472">Membrane</keyword>
<gene>
    <name evidence="7" type="ORF">KO353_01980</name>
</gene>
<dbReference type="PROSITE" id="PS50111">
    <property type="entry name" value="CHEMOTAXIS_TRANSDUC_2"/>
    <property type="match status" value="1"/>
</dbReference>
<evidence type="ECO:0000259" key="6">
    <source>
        <dbReference type="PROSITE" id="PS50885"/>
    </source>
</evidence>
<accession>A0A975U316</accession>
<protein>
    <submittedName>
        <fullName evidence="7">HAMP domain-containing protein</fullName>
    </submittedName>
</protein>
<evidence type="ECO:0000313" key="7">
    <source>
        <dbReference type="EMBL" id="QXM25047.1"/>
    </source>
</evidence>